<keyword evidence="3" id="KW-1185">Reference proteome</keyword>
<gene>
    <name evidence="2" type="ORF">CEN44_07895</name>
</gene>
<protein>
    <recommendedName>
        <fullName evidence="1">Aminoglycoside phosphotransferase domain-containing protein</fullName>
    </recommendedName>
</protein>
<name>A0A2N6K5C9_FISMU</name>
<accession>A0A2N6K5C9</accession>
<dbReference type="AlphaFoldDB" id="A0A2N6K5C9"/>
<evidence type="ECO:0000313" key="2">
    <source>
        <dbReference type="EMBL" id="PLZ91709.1"/>
    </source>
</evidence>
<dbReference type="InterPro" id="IPR011009">
    <property type="entry name" value="Kinase-like_dom_sf"/>
</dbReference>
<dbReference type="Gene3D" id="3.90.1200.10">
    <property type="match status" value="1"/>
</dbReference>
<dbReference type="InterPro" id="IPR051678">
    <property type="entry name" value="AGP_Transferase"/>
</dbReference>
<dbReference type="Pfam" id="PF01636">
    <property type="entry name" value="APH"/>
    <property type="match status" value="1"/>
</dbReference>
<evidence type="ECO:0000259" key="1">
    <source>
        <dbReference type="Pfam" id="PF01636"/>
    </source>
</evidence>
<organism evidence="2 3">
    <name type="scientific">Fischerella muscicola CCMEE 5323</name>
    <dbReference type="NCBI Taxonomy" id="2019572"/>
    <lineage>
        <taxon>Bacteria</taxon>
        <taxon>Bacillati</taxon>
        <taxon>Cyanobacteriota</taxon>
        <taxon>Cyanophyceae</taxon>
        <taxon>Nostocales</taxon>
        <taxon>Hapalosiphonaceae</taxon>
        <taxon>Fischerella</taxon>
    </lineage>
</organism>
<dbReference type="EMBL" id="NRQW01000158">
    <property type="protein sequence ID" value="PLZ91709.1"/>
    <property type="molecule type" value="Genomic_DNA"/>
</dbReference>
<dbReference type="SUPFAM" id="SSF56112">
    <property type="entry name" value="Protein kinase-like (PK-like)"/>
    <property type="match status" value="1"/>
</dbReference>
<dbReference type="PANTHER" id="PTHR21310:SF15">
    <property type="entry name" value="AMINOGLYCOSIDE PHOSPHOTRANSFERASE DOMAIN-CONTAINING PROTEIN"/>
    <property type="match status" value="1"/>
</dbReference>
<evidence type="ECO:0000313" key="3">
    <source>
        <dbReference type="Proteomes" id="UP000235036"/>
    </source>
</evidence>
<comment type="caution">
    <text evidence="2">The sequence shown here is derived from an EMBL/GenBank/DDBJ whole genome shotgun (WGS) entry which is preliminary data.</text>
</comment>
<reference evidence="2 3" key="1">
    <citation type="submission" date="2017-08" db="EMBL/GenBank/DDBJ databases">
        <title>Genomes of Fischerella (Mastigocladus) sp. strains.</title>
        <authorList>
            <person name="Miller S.R."/>
        </authorList>
    </citation>
    <scope>NUCLEOTIDE SEQUENCE [LARGE SCALE GENOMIC DNA]</scope>
    <source>
        <strain evidence="2 3">CCMEE 5323</strain>
    </source>
</reference>
<sequence>MTEFLREDYQISTILSIADKNGFTLDADNLNINKSGMDFITTFATAKEDNTKWVLRFPRRPDVLERMYYEREVLELVKSQVDVSVPIWKIVSDELVAYPLLKGIPAGTIDPDIGDYVWYIDPKFPPVVYICSVAKTLAQLHRTRIEVVKQFSIRVKTVDQVRQSMAENMEKTRELLGVSDTRWTRWQNWIANDALWPEHSALIHGDFHPGHTLVDKDGNLIGLIDWTEAAVSDPAKDFVCFYATFGEQVLQDVLEHYQTAGGFVWSYMKEHIIELWNAHPVEYALFALLTGKEEHIAGARASLAWSG</sequence>
<dbReference type="CDD" id="cd05152">
    <property type="entry name" value="MPH2"/>
    <property type="match status" value="1"/>
</dbReference>
<dbReference type="Gene3D" id="3.30.200.20">
    <property type="entry name" value="Phosphorylase Kinase, domain 1"/>
    <property type="match status" value="1"/>
</dbReference>
<dbReference type="Proteomes" id="UP000235036">
    <property type="component" value="Unassembled WGS sequence"/>
</dbReference>
<dbReference type="PANTHER" id="PTHR21310">
    <property type="entry name" value="AMINOGLYCOSIDE PHOSPHOTRANSFERASE-RELATED-RELATED"/>
    <property type="match status" value="1"/>
</dbReference>
<dbReference type="InterPro" id="IPR002575">
    <property type="entry name" value="Aminoglycoside_PTrfase"/>
</dbReference>
<feature type="domain" description="Aminoglycoside phosphotransferase" evidence="1">
    <location>
        <begin position="42"/>
        <end position="270"/>
    </location>
</feature>
<proteinExistence type="predicted"/>